<evidence type="ECO:0000313" key="4">
    <source>
        <dbReference type="Proteomes" id="UP000247702"/>
    </source>
</evidence>
<gene>
    <name evidence="3" type="ORF">RCL2_000342300</name>
    <name evidence="2" type="ORF">RclHR1_04050002</name>
</gene>
<dbReference type="EMBL" id="BLAL01000018">
    <property type="protein sequence ID" value="GES76022.1"/>
    <property type="molecule type" value="Genomic_DNA"/>
</dbReference>
<name>A0A2Z6S9J4_9GLOM</name>
<dbReference type="AlphaFoldDB" id="A0A2Z6S9J4"/>
<dbReference type="EMBL" id="BEXD01003391">
    <property type="protein sequence ID" value="GBC01059.1"/>
    <property type="molecule type" value="Genomic_DNA"/>
</dbReference>
<feature type="region of interest" description="Disordered" evidence="1">
    <location>
        <begin position="72"/>
        <end position="118"/>
    </location>
</feature>
<organism evidence="2 4">
    <name type="scientific">Rhizophagus clarus</name>
    <dbReference type="NCBI Taxonomy" id="94130"/>
    <lineage>
        <taxon>Eukaryota</taxon>
        <taxon>Fungi</taxon>
        <taxon>Fungi incertae sedis</taxon>
        <taxon>Mucoromycota</taxon>
        <taxon>Glomeromycotina</taxon>
        <taxon>Glomeromycetes</taxon>
        <taxon>Glomerales</taxon>
        <taxon>Glomeraceae</taxon>
        <taxon>Rhizophagus</taxon>
    </lineage>
</organism>
<dbReference type="Proteomes" id="UP000615446">
    <property type="component" value="Unassembled WGS sequence"/>
</dbReference>
<protein>
    <submittedName>
        <fullName evidence="2">Uncharacterized protein</fullName>
    </submittedName>
</protein>
<feature type="compositionally biased region" description="Basic and acidic residues" evidence="1">
    <location>
        <begin position="109"/>
        <end position="118"/>
    </location>
</feature>
<evidence type="ECO:0000313" key="2">
    <source>
        <dbReference type="EMBL" id="GBC01059.1"/>
    </source>
</evidence>
<accession>A0A2Z6S9J4</accession>
<evidence type="ECO:0000256" key="1">
    <source>
        <dbReference type="SAM" id="MobiDB-lite"/>
    </source>
</evidence>
<dbReference type="Proteomes" id="UP000247702">
    <property type="component" value="Unassembled WGS sequence"/>
</dbReference>
<comment type="caution">
    <text evidence="2">The sequence shown here is derived from an EMBL/GenBank/DDBJ whole genome shotgun (WGS) entry which is preliminary data.</text>
</comment>
<sequence length="139" mass="15138">MFHHVARSAVLQTVANLLQLKFSQVTDFSSYDHTKPVAPVAQDPIVVSGSSTSHQPIPTIGTMDVDLLDITTSKMPTSSSGKQQVHNTPDLVSAPTNTSALKSPGKKSKSADDQCPKKDNNRIITFRFAKTIYPRYPTI</sequence>
<reference evidence="2 4" key="1">
    <citation type="submission" date="2017-11" db="EMBL/GenBank/DDBJ databases">
        <title>The genome of Rhizophagus clarus HR1 reveals common genetic basis of auxotrophy among arbuscular mycorrhizal fungi.</title>
        <authorList>
            <person name="Kobayashi Y."/>
        </authorList>
    </citation>
    <scope>NUCLEOTIDE SEQUENCE [LARGE SCALE GENOMIC DNA]</scope>
    <source>
        <strain evidence="2 4">HR1</strain>
    </source>
</reference>
<feature type="compositionally biased region" description="Polar residues" evidence="1">
    <location>
        <begin position="72"/>
        <end position="87"/>
    </location>
</feature>
<reference evidence="3" key="2">
    <citation type="submission" date="2019-10" db="EMBL/GenBank/DDBJ databases">
        <title>Conservation and host-specific expression of non-tandemly repeated heterogenous ribosome RNA gene in arbuscular mycorrhizal fungi.</title>
        <authorList>
            <person name="Maeda T."/>
            <person name="Kobayashi Y."/>
            <person name="Nakagawa T."/>
            <person name="Ezawa T."/>
            <person name="Yamaguchi K."/>
            <person name="Bino T."/>
            <person name="Nishimoto Y."/>
            <person name="Shigenobu S."/>
            <person name="Kawaguchi M."/>
        </authorList>
    </citation>
    <scope>NUCLEOTIDE SEQUENCE</scope>
    <source>
        <strain evidence="3">HR1</strain>
    </source>
</reference>
<evidence type="ECO:0000313" key="3">
    <source>
        <dbReference type="EMBL" id="GES76022.1"/>
    </source>
</evidence>
<proteinExistence type="predicted"/>
<keyword evidence="4" id="KW-1185">Reference proteome</keyword>